<evidence type="ECO:0000256" key="1">
    <source>
        <dbReference type="SAM" id="Phobius"/>
    </source>
</evidence>
<dbReference type="SMART" id="SM01117">
    <property type="entry name" value="Cyt-b5"/>
    <property type="match status" value="1"/>
</dbReference>
<feature type="transmembrane region" description="Helical" evidence="1">
    <location>
        <begin position="291"/>
        <end position="313"/>
    </location>
</feature>
<dbReference type="InterPro" id="IPR012171">
    <property type="entry name" value="Fatty_acid_desaturase"/>
</dbReference>
<dbReference type="GO" id="GO:0016020">
    <property type="term" value="C:membrane"/>
    <property type="evidence" value="ECO:0007669"/>
    <property type="project" value="TreeGrafter"/>
</dbReference>
<dbReference type="Pfam" id="PF00487">
    <property type="entry name" value="FA_desaturase"/>
    <property type="match status" value="1"/>
</dbReference>
<dbReference type="PANTHER" id="PTHR19353">
    <property type="entry name" value="FATTY ACID DESATURASE 2"/>
    <property type="match status" value="1"/>
</dbReference>
<keyword evidence="1" id="KW-0812">Transmembrane</keyword>
<dbReference type="InterPro" id="IPR036400">
    <property type="entry name" value="Cyt_B5-like_heme/steroid_sf"/>
</dbReference>
<evidence type="ECO:0000259" key="2">
    <source>
        <dbReference type="PROSITE" id="PS50255"/>
    </source>
</evidence>
<dbReference type="AlphaFoldDB" id="T1RRX8"/>
<dbReference type="GO" id="GO:0016717">
    <property type="term" value="F:oxidoreductase activity, acting on paired donors, with oxidation of a pair of donors resulting in the reduction of molecular oxygen to two molecules of water"/>
    <property type="evidence" value="ECO:0007669"/>
    <property type="project" value="TreeGrafter"/>
</dbReference>
<evidence type="ECO:0000313" key="3">
    <source>
        <dbReference type="EMBL" id="AGN91198.1"/>
    </source>
</evidence>
<dbReference type="Gene3D" id="3.10.120.10">
    <property type="entry name" value="Cytochrome b5-like heme/steroid binding domain"/>
    <property type="match status" value="1"/>
</dbReference>
<dbReference type="GO" id="GO:0006629">
    <property type="term" value="P:lipid metabolic process"/>
    <property type="evidence" value="ECO:0007669"/>
    <property type="project" value="InterPro"/>
</dbReference>
<dbReference type="PROSITE" id="PS50255">
    <property type="entry name" value="CYTOCHROME_B5_2"/>
    <property type="match status" value="1"/>
</dbReference>
<keyword evidence="1" id="KW-0472">Membrane</keyword>
<dbReference type="InterPro" id="IPR005804">
    <property type="entry name" value="FA_desaturase_dom"/>
</dbReference>
<dbReference type="CDD" id="cd03506">
    <property type="entry name" value="Delta6-FADS-like"/>
    <property type="match status" value="1"/>
</dbReference>
<organism evidence="3">
    <name type="scientific">Sphaeroforma arctica</name>
    <dbReference type="NCBI Taxonomy" id="72019"/>
    <lineage>
        <taxon>Eukaryota</taxon>
        <taxon>Ichthyosporea</taxon>
        <taxon>Ichthyophonida</taxon>
        <taxon>Sphaeroforma</taxon>
    </lineage>
</organism>
<accession>T1RRX8</accession>
<keyword evidence="1" id="KW-1133">Transmembrane helix</keyword>
<dbReference type="EMBL" id="JX514070">
    <property type="protein sequence ID" value="AGN91198.1"/>
    <property type="molecule type" value="mRNA"/>
</dbReference>
<feature type="transmembrane region" description="Helical" evidence="1">
    <location>
        <begin position="248"/>
        <end position="270"/>
    </location>
</feature>
<sequence length="445" mass="51189">MPPHSRTKVVSDSDPELSDLKMKHFTREEILNHTNDKYCILEDGVYDLTNFRDKHPGGDVLDFFPGQDATPHFYMLHQYESLPSVLAEYKVGSVARDDSYVYHTPLMKQIKSAVRKVMPMQEWWAPPSWYIKACAILAATLYTDYLWIASGPTIPLAIVSGLLYAAIGLNIQHDANHGSVSRNPMVNRLFGYSQDWIGGSRMLWIRQHVVGHHTHCNRHQHDPDVKGGSVITLSRYSLPKEFHHIQQYYFLPLIQLLGFQWVFLGLHDLIEMKYKGEKLPESYRKERNIAIGLRVFFFIRKFVVPFALHFSWYTLLCTYLWMAIAALYLGFFFILSHIFVGAKSLPEDAKNIDWARHQIESSSNVCGEKLGISNGGLNYQIEHHLFPRMSHAHYSKIQPVVQKVCEENGVNYKKFGTILSNLDSTFRQVKALGSVAVYNEFMEGL</sequence>
<dbReference type="Pfam" id="PF00173">
    <property type="entry name" value="Cyt-b5"/>
    <property type="match status" value="1"/>
</dbReference>
<feature type="transmembrane region" description="Helical" evidence="1">
    <location>
        <begin position="319"/>
        <end position="340"/>
    </location>
</feature>
<feature type="domain" description="Cytochrome b5 heme-binding" evidence="2">
    <location>
        <begin position="22"/>
        <end position="95"/>
    </location>
</feature>
<proteinExistence type="evidence at transcript level"/>
<protein>
    <submittedName>
        <fullName evidence="3">Delta-4 fatty acid desaturase</fullName>
    </submittedName>
</protein>
<dbReference type="SUPFAM" id="SSF55856">
    <property type="entry name" value="Cytochrome b5-like heme/steroid binding domain"/>
    <property type="match status" value="1"/>
</dbReference>
<dbReference type="PANTHER" id="PTHR19353:SF75">
    <property type="entry name" value="FATTY ACID DESATURASE, PUTATIVE-RELATED"/>
    <property type="match status" value="1"/>
</dbReference>
<reference evidence="3" key="1">
    <citation type="submission" date="2012-08" db="EMBL/GenBank/DDBJ databases">
        <authorList>
            <person name="Vrinten P."/>
            <person name="Mavraganis I."/>
            <person name="Qiu X."/>
            <person name="Senger T."/>
        </authorList>
    </citation>
    <scope>NUCLEOTIDE SEQUENCE</scope>
</reference>
<dbReference type="InterPro" id="IPR001199">
    <property type="entry name" value="Cyt_B5-like_heme/steroid-bd"/>
</dbReference>
<dbReference type="PIRSF" id="PIRSF015921">
    <property type="entry name" value="FA_sphinglp_des"/>
    <property type="match status" value="1"/>
</dbReference>
<name>T1RRX8_9EUKA</name>